<comment type="catalytic activity">
    <reaction evidence="3">
        <text>[thioredoxin]-dithiol + NADP(+) = [thioredoxin]-disulfide + NADPH + H(+)</text>
        <dbReference type="Rhea" id="RHEA:20345"/>
        <dbReference type="Rhea" id="RHEA-COMP:10698"/>
        <dbReference type="Rhea" id="RHEA-COMP:10700"/>
        <dbReference type="ChEBI" id="CHEBI:15378"/>
        <dbReference type="ChEBI" id="CHEBI:29950"/>
        <dbReference type="ChEBI" id="CHEBI:50058"/>
        <dbReference type="ChEBI" id="CHEBI:57783"/>
        <dbReference type="ChEBI" id="CHEBI:58349"/>
        <dbReference type="EC" id="1.8.1.9"/>
    </reaction>
</comment>
<evidence type="ECO:0000256" key="1">
    <source>
        <dbReference type="ARBA" id="ARBA00022630"/>
    </source>
</evidence>
<dbReference type="InterPro" id="IPR050097">
    <property type="entry name" value="Ferredoxin-NADP_redctase_2"/>
</dbReference>
<proteinExistence type="predicted"/>
<evidence type="ECO:0000259" key="4">
    <source>
        <dbReference type="Pfam" id="PF07992"/>
    </source>
</evidence>
<dbReference type="EMBL" id="JAUHJR010000002">
    <property type="protein sequence ID" value="MDN4161038.1"/>
    <property type="molecule type" value="Genomic_DNA"/>
</dbReference>
<keyword evidence="6" id="KW-1185">Reference proteome</keyword>
<dbReference type="PRINTS" id="PR00368">
    <property type="entry name" value="FADPNR"/>
</dbReference>
<accession>A0ABT8ES98</accession>
<gene>
    <name evidence="5" type="ORF">QWY29_06685</name>
</gene>
<sequence>MDNSSRTSAPATHDVVVIGGGPAGLQAALTLGRVHRSVLLLDSGSYRNATVDAMHNFLSHDGTPPADLRAAVHAELAAYPTVEVRAVAATRTRADGAAYAADLADGTSVTARGLVLATGLRDALPDKPGLADLWGREAAHCPFCHGHEYAGRPVAVLGGGPAAGHLTRIMAPVASRLTVLADGAPLEADLPAGVDVRPEPVAGFCRSAGGATVTFADGSTEDYAGVFVVPVSTQAAPFAEQLGLALLPSGGVEVDVMGRTSLPRVHAAGDMAHVAALPMPVASVLVSAAAGQVAAASMVAALL</sequence>
<reference evidence="5" key="1">
    <citation type="submission" date="2023-06" db="EMBL/GenBank/DDBJ databases">
        <title>Draft genome sequence of Nocardioides sp. SOB72.</title>
        <authorList>
            <person name="Zhang G."/>
        </authorList>
    </citation>
    <scope>NUCLEOTIDE SEQUENCE</scope>
    <source>
        <strain evidence="5">SOB72</strain>
    </source>
</reference>
<keyword evidence="1" id="KW-0285">Flavoprotein</keyword>
<dbReference type="Gene3D" id="3.50.50.60">
    <property type="entry name" value="FAD/NAD(P)-binding domain"/>
    <property type="match status" value="2"/>
</dbReference>
<evidence type="ECO:0000256" key="2">
    <source>
        <dbReference type="ARBA" id="ARBA00023002"/>
    </source>
</evidence>
<dbReference type="InterPro" id="IPR036188">
    <property type="entry name" value="FAD/NAD-bd_sf"/>
</dbReference>
<keyword evidence="2" id="KW-0560">Oxidoreductase</keyword>
<evidence type="ECO:0000256" key="3">
    <source>
        <dbReference type="ARBA" id="ARBA00048132"/>
    </source>
</evidence>
<dbReference type="InterPro" id="IPR023753">
    <property type="entry name" value="FAD/NAD-binding_dom"/>
</dbReference>
<dbReference type="SUPFAM" id="SSF51905">
    <property type="entry name" value="FAD/NAD(P)-binding domain"/>
    <property type="match status" value="1"/>
</dbReference>
<feature type="domain" description="FAD/NAD(P)-binding" evidence="4">
    <location>
        <begin position="13"/>
        <end position="275"/>
    </location>
</feature>
<dbReference type="RefSeq" id="WP_300959918.1">
    <property type="nucleotide sequence ID" value="NZ_JAUHJR010000002.1"/>
</dbReference>
<dbReference type="PANTHER" id="PTHR48105">
    <property type="entry name" value="THIOREDOXIN REDUCTASE 1-RELATED-RELATED"/>
    <property type="match status" value="1"/>
</dbReference>
<dbReference type="Pfam" id="PF07992">
    <property type="entry name" value="Pyr_redox_2"/>
    <property type="match status" value="1"/>
</dbReference>
<name>A0ABT8ES98_9ACTN</name>
<protein>
    <submittedName>
        <fullName evidence="5">NAD(P)/FAD-dependent oxidoreductase</fullName>
    </submittedName>
</protein>
<organism evidence="5 6">
    <name type="scientific">Nocardioides abyssi</name>
    <dbReference type="NCBI Taxonomy" id="3058370"/>
    <lineage>
        <taxon>Bacteria</taxon>
        <taxon>Bacillati</taxon>
        <taxon>Actinomycetota</taxon>
        <taxon>Actinomycetes</taxon>
        <taxon>Propionibacteriales</taxon>
        <taxon>Nocardioidaceae</taxon>
        <taxon>Nocardioides</taxon>
    </lineage>
</organism>
<evidence type="ECO:0000313" key="6">
    <source>
        <dbReference type="Proteomes" id="UP001168537"/>
    </source>
</evidence>
<dbReference type="PRINTS" id="PR00469">
    <property type="entry name" value="PNDRDTASEII"/>
</dbReference>
<comment type="caution">
    <text evidence="5">The sequence shown here is derived from an EMBL/GenBank/DDBJ whole genome shotgun (WGS) entry which is preliminary data.</text>
</comment>
<evidence type="ECO:0000313" key="5">
    <source>
        <dbReference type="EMBL" id="MDN4161038.1"/>
    </source>
</evidence>
<dbReference type="Proteomes" id="UP001168537">
    <property type="component" value="Unassembled WGS sequence"/>
</dbReference>